<dbReference type="InterPro" id="IPR019979">
    <property type="entry name" value="Ribosomal_uS17_CS"/>
</dbReference>
<proteinExistence type="inferred from homology"/>
<keyword evidence="4 6" id="KW-0689">Ribosomal protein</keyword>
<keyword evidence="3 6" id="KW-0694">RNA-binding</keyword>
<dbReference type="AlphaFoldDB" id="A0A1F6T7Q3"/>
<dbReference type="PRINTS" id="PR00973">
    <property type="entry name" value="RIBOSOMALS17"/>
</dbReference>
<dbReference type="GO" id="GO:0019843">
    <property type="term" value="F:rRNA binding"/>
    <property type="evidence" value="ECO:0007669"/>
    <property type="project" value="UniProtKB-UniRule"/>
</dbReference>
<sequence>MNEQTKAKSARTVSGRVTSNKMQKTITVMVERRIQHPLYGKFITRRTKLHAHDEQRECQEGDIVQIEECRPISKSKAWRLVKVLERARGV</sequence>
<dbReference type="NCBIfam" id="NF004123">
    <property type="entry name" value="PRK05610.1"/>
    <property type="match status" value="1"/>
</dbReference>
<evidence type="ECO:0000256" key="1">
    <source>
        <dbReference type="ARBA" id="ARBA00010254"/>
    </source>
</evidence>
<comment type="function">
    <text evidence="6">One of the primary rRNA binding proteins, it binds specifically to the 5'-end of 16S ribosomal RNA.</text>
</comment>
<dbReference type="InterPro" id="IPR000266">
    <property type="entry name" value="Ribosomal_uS17"/>
</dbReference>
<evidence type="ECO:0000256" key="6">
    <source>
        <dbReference type="HAMAP-Rule" id="MF_01345"/>
    </source>
</evidence>
<dbReference type="Gene3D" id="2.40.50.140">
    <property type="entry name" value="Nucleic acid-binding proteins"/>
    <property type="match status" value="1"/>
</dbReference>
<comment type="similarity">
    <text evidence="1 6 7">Belongs to the universal ribosomal protein uS17 family.</text>
</comment>
<evidence type="ECO:0000256" key="3">
    <source>
        <dbReference type="ARBA" id="ARBA00022884"/>
    </source>
</evidence>
<evidence type="ECO:0000256" key="4">
    <source>
        <dbReference type="ARBA" id="ARBA00022980"/>
    </source>
</evidence>
<organism evidence="8 9">
    <name type="scientific">Candidatus Muproteobacteria bacterium RBG_16_62_13</name>
    <dbReference type="NCBI Taxonomy" id="1817756"/>
    <lineage>
        <taxon>Bacteria</taxon>
        <taxon>Pseudomonadati</taxon>
        <taxon>Pseudomonadota</taxon>
        <taxon>Candidatus Muproteobacteria</taxon>
    </lineage>
</organism>
<gene>
    <name evidence="6" type="primary">rpsQ</name>
    <name evidence="8" type="ORF">A2140_03500</name>
</gene>
<dbReference type="NCBIfam" id="TIGR03635">
    <property type="entry name" value="uS17_bact"/>
    <property type="match status" value="1"/>
</dbReference>
<protein>
    <recommendedName>
        <fullName evidence="6">Small ribosomal subunit protein uS17</fullName>
    </recommendedName>
</protein>
<evidence type="ECO:0000313" key="9">
    <source>
        <dbReference type="Proteomes" id="UP000178379"/>
    </source>
</evidence>
<dbReference type="EMBL" id="MFSQ01000034">
    <property type="protein sequence ID" value="OGI41162.1"/>
    <property type="molecule type" value="Genomic_DNA"/>
</dbReference>
<dbReference type="CDD" id="cd00364">
    <property type="entry name" value="Ribosomal_uS17"/>
    <property type="match status" value="1"/>
</dbReference>
<keyword evidence="2 6" id="KW-0699">rRNA-binding</keyword>
<dbReference type="SUPFAM" id="SSF50249">
    <property type="entry name" value="Nucleic acid-binding proteins"/>
    <property type="match status" value="1"/>
</dbReference>
<dbReference type="PANTHER" id="PTHR10744">
    <property type="entry name" value="40S RIBOSOMAL PROTEIN S11 FAMILY MEMBER"/>
    <property type="match status" value="1"/>
</dbReference>
<evidence type="ECO:0000256" key="5">
    <source>
        <dbReference type="ARBA" id="ARBA00023274"/>
    </source>
</evidence>
<keyword evidence="5 6" id="KW-0687">Ribonucleoprotein</keyword>
<dbReference type="GO" id="GO:0022627">
    <property type="term" value="C:cytosolic small ribosomal subunit"/>
    <property type="evidence" value="ECO:0007669"/>
    <property type="project" value="UniProtKB-UniRule"/>
</dbReference>
<evidence type="ECO:0000313" key="8">
    <source>
        <dbReference type="EMBL" id="OGI41162.1"/>
    </source>
</evidence>
<dbReference type="PANTHER" id="PTHR10744:SF1">
    <property type="entry name" value="SMALL RIBOSOMAL SUBUNIT PROTEIN US17M"/>
    <property type="match status" value="1"/>
</dbReference>
<dbReference type="PROSITE" id="PS00056">
    <property type="entry name" value="RIBOSOMAL_S17"/>
    <property type="match status" value="1"/>
</dbReference>
<dbReference type="HAMAP" id="MF_01345_B">
    <property type="entry name" value="Ribosomal_uS17_B"/>
    <property type="match status" value="1"/>
</dbReference>
<comment type="subunit">
    <text evidence="6">Part of the 30S ribosomal subunit.</text>
</comment>
<reference evidence="8 9" key="1">
    <citation type="journal article" date="2016" name="Nat. Commun.">
        <title>Thousands of microbial genomes shed light on interconnected biogeochemical processes in an aquifer system.</title>
        <authorList>
            <person name="Anantharaman K."/>
            <person name="Brown C.T."/>
            <person name="Hug L.A."/>
            <person name="Sharon I."/>
            <person name="Castelle C.J."/>
            <person name="Probst A.J."/>
            <person name="Thomas B.C."/>
            <person name="Singh A."/>
            <person name="Wilkins M.J."/>
            <person name="Karaoz U."/>
            <person name="Brodie E.L."/>
            <person name="Williams K.H."/>
            <person name="Hubbard S.S."/>
            <person name="Banfield J.F."/>
        </authorList>
    </citation>
    <scope>NUCLEOTIDE SEQUENCE [LARGE SCALE GENOMIC DNA]</scope>
</reference>
<dbReference type="GO" id="GO:0006412">
    <property type="term" value="P:translation"/>
    <property type="evidence" value="ECO:0007669"/>
    <property type="project" value="UniProtKB-UniRule"/>
</dbReference>
<name>A0A1F6T7Q3_9PROT</name>
<evidence type="ECO:0000256" key="7">
    <source>
        <dbReference type="RuleBase" id="RU003872"/>
    </source>
</evidence>
<dbReference type="Pfam" id="PF00366">
    <property type="entry name" value="Ribosomal_S17"/>
    <property type="match status" value="1"/>
</dbReference>
<dbReference type="Proteomes" id="UP000178379">
    <property type="component" value="Unassembled WGS sequence"/>
</dbReference>
<comment type="caution">
    <text evidence="8">The sequence shown here is derived from an EMBL/GenBank/DDBJ whole genome shotgun (WGS) entry which is preliminary data.</text>
</comment>
<evidence type="ECO:0000256" key="2">
    <source>
        <dbReference type="ARBA" id="ARBA00022730"/>
    </source>
</evidence>
<dbReference type="STRING" id="1817756.A2140_03500"/>
<dbReference type="InterPro" id="IPR012340">
    <property type="entry name" value="NA-bd_OB-fold"/>
</dbReference>
<dbReference type="GO" id="GO:0003735">
    <property type="term" value="F:structural constituent of ribosome"/>
    <property type="evidence" value="ECO:0007669"/>
    <property type="project" value="UniProtKB-UniRule"/>
</dbReference>
<accession>A0A1F6T7Q3</accession>
<dbReference type="InterPro" id="IPR019984">
    <property type="entry name" value="Ribosomal_uS17_bact/chlr"/>
</dbReference>